<organism evidence="1">
    <name type="scientific">uncultured Caudovirales phage</name>
    <dbReference type="NCBI Taxonomy" id="2100421"/>
    <lineage>
        <taxon>Viruses</taxon>
        <taxon>Duplodnaviria</taxon>
        <taxon>Heunggongvirae</taxon>
        <taxon>Uroviricota</taxon>
        <taxon>Caudoviricetes</taxon>
        <taxon>Peduoviridae</taxon>
        <taxon>Maltschvirus</taxon>
        <taxon>Maltschvirus maltsch</taxon>
    </lineage>
</organism>
<name>A0A6J5NR64_9CAUD</name>
<gene>
    <name evidence="1" type="ORF">UFOVP723_84</name>
</gene>
<proteinExistence type="predicted"/>
<reference evidence="1" key="1">
    <citation type="submission" date="2020-04" db="EMBL/GenBank/DDBJ databases">
        <authorList>
            <person name="Chiriac C."/>
            <person name="Salcher M."/>
            <person name="Ghai R."/>
            <person name="Kavagutti S V."/>
        </authorList>
    </citation>
    <scope>NUCLEOTIDE SEQUENCE</scope>
</reference>
<protein>
    <submittedName>
        <fullName evidence="1">Uncharacterized protein</fullName>
    </submittedName>
</protein>
<accession>A0A6J5NR64</accession>
<dbReference type="EMBL" id="LR796697">
    <property type="protein sequence ID" value="CAB4160156.1"/>
    <property type="molecule type" value="Genomic_DNA"/>
</dbReference>
<sequence length="112" mass="13292">MSKIKQTKIPMQVENFFELIAQGNPNWKLVRERDGLTKHSVDVMWLEWNEEGRFKEKHAEPAVGRSLLMSPFNEFFTWQTTSVTEIMEQREDYIKFKTGNSTYELFKLENVG</sequence>
<evidence type="ECO:0000313" key="1">
    <source>
        <dbReference type="EMBL" id="CAB4160156.1"/>
    </source>
</evidence>